<sequence>MDMADVWHSHSVGDVKVFIRIFRQRVGDDQRVAIFTVPNLVFSEVLGTVQNALFRKALTALRLSSHHWKIEMGRWHKPHPIHRNDRLCQICNALEDEYHFICECPVYNEIRLIYISRYYRNR</sequence>
<evidence type="ECO:0000313" key="1">
    <source>
        <dbReference type="EMBL" id="KAK2149938.1"/>
    </source>
</evidence>
<name>A0AAD9JC20_9ANNE</name>
<dbReference type="AlphaFoldDB" id="A0AAD9JC20"/>
<dbReference type="Proteomes" id="UP001208570">
    <property type="component" value="Unassembled WGS sequence"/>
</dbReference>
<proteinExistence type="predicted"/>
<organism evidence="1 2">
    <name type="scientific">Paralvinella palmiformis</name>
    <dbReference type="NCBI Taxonomy" id="53620"/>
    <lineage>
        <taxon>Eukaryota</taxon>
        <taxon>Metazoa</taxon>
        <taxon>Spiralia</taxon>
        <taxon>Lophotrochozoa</taxon>
        <taxon>Annelida</taxon>
        <taxon>Polychaeta</taxon>
        <taxon>Sedentaria</taxon>
        <taxon>Canalipalpata</taxon>
        <taxon>Terebellida</taxon>
        <taxon>Terebelliformia</taxon>
        <taxon>Alvinellidae</taxon>
        <taxon>Paralvinella</taxon>
    </lineage>
</organism>
<dbReference type="EMBL" id="JAODUP010000430">
    <property type="protein sequence ID" value="KAK2149938.1"/>
    <property type="molecule type" value="Genomic_DNA"/>
</dbReference>
<protein>
    <submittedName>
        <fullName evidence="1">Uncharacterized protein</fullName>
    </submittedName>
</protein>
<comment type="caution">
    <text evidence="1">The sequence shown here is derived from an EMBL/GenBank/DDBJ whole genome shotgun (WGS) entry which is preliminary data.</text>
</comment>
<gene>
    <name evidence="1" type="ORF">LSH36_430g02000</name>
</gene>
<keyword evidence="2" id="KW-1185">Reference proteome</keyword>
<reference evidence="1" key="1">
    <citation type="journal article" date="2023" name="Mol. Biol. Evol.">
        <title>Third-Generation Sequencing Reveals the Adaptive Role of the Epigenome in Three Deep-Sea Polychaetes.</title>
        <authorList>
            <person name="Perez M."/>
            <person name="Aroh O."/>
            <person name="Sun Y."/>
            <person name="Lan Y."/>
            <person name="Juniper S.K."/>
            <person name="Young C.R."/>
            <person name="Angers B."/>
            <person name="Qian P.Y."/>
        </authorList>
    </citation>
    <scope>NUCLEOTIDE SEQUENCE</scope>
    <source>
        <strain evidence="1">P08H-3</strain>
    </source>
</reference>
<evidence type="ECO:0000313" key="2">
    <source>
        <dbReference type="Proteomes" id="UP001208570"/>
    </source>
</evidence>
<accession>A0AAD9JC20</accession>